<dbReference type="Gene3D" id="3.40.50.720">
    <property type="entry name" value="NAD(P)-binding Rossmann-like Domain"/>
    <property type="match status" value="1"/>
</dbReference>
<dbReference type="EMBL" id="FNBL01000001">
    <property type="protein sequence ID" value="SDE91733.1"/>
    <property type="molecule type" value="Genomic_DNA"/>
</dbReference>
<organism evidence="3 4">
    <name type="scientific">Celeribacter baekdonensis</name>
    <dbReference type="NCBI Taxonomy" id="875171"/>
    <lineage>
        <taxon>Bacteria</taxon>
        <taxon>Pseudomonadati</taxon>
        <taxon>Pseudomonadota</taxon>
        <taxon>Alphaproteobacteria</taxon>
        <taxon>Rhodobacterales</taxon>
        <taxon>Roseobacteraceae</taxon>
        <taxon>Celeribacter</taxon>
    </lineage>
</organism>
<dbReference type="Pfam" id="PF08240">
    <property type="entry name" value="ADH_N"/>
    <property type="match status" value="1"/>
</dbReference>
<dbReference type="InterPro" id="IPR036291">
    <property type="entry name" value="NAD(P)-bd_dom_sf"/>
</dbReference>
<dbReference type="Pfam" id="PF00107">
    <property type="entry name" value="ADH_zinc_N"/>
    <property type="match status" value="1"/>
</dbReference>
<dbReference type="InterPro" id="IPR020843">
    <property type="entry name" value="ER"/>
</dbReference>
<dbReference type="InterPro" id="IPR013154">
    <property type="entry name" value="ADH-like_N"/>
</dbReference>
<accession>A0A1G7GUK5</accession>
<dbReference type="AlphaFoldDB" id="A0A1G7GUK5"/>
<evidence type="ECO:0000259" key="2">
    <source>
        <dbReference type="SMART" id="SM00829"/>
    </source>
</evidence>
<dbReference type="InterPro" id="IPR013149">
    <property type="entry name" value="ADH-like_C"/>
</dbReference>
<evidence type="ECO:0000313" key="3">
    <source>
        <dbReference type="EMBL" id="SDE91733.1"/>
    </source>
</evidence>
<sequence length="344" mass="36451">MRLAQALNRIDRSRQTGQNRAMTQTTKAYRVTAFDLPPELKEMPLGSPDADQVQVKIHASALNFADTLMCKGTYQDTPTPPFTLGLELAGEVVALGKEVTDLALGQRVAVFSGQGGLATFGNFSASRCVPIPDGLGYDTAAALQIAYGTSHMALSYKARLMPGERLVVTGAAGGVGLTAVEIGKRMGAEVIAIARGADKLAVAQRAGADHLIDAEAGDIRDQIKALGGADVVYDAVGGDLYEACFRATNPDGRILLIGFAGGGLPQIKPNHMLVKNITLIGFYWGAYLGFKPAPFLASLSQLFDWAARGEITPHISNRLPLSRVDDAMDLIRSRQATGKVIVTP</sequence>
<feature type="domain" description="Enoyl reductase (ER)" evidence="2">
    <location>
        <begin position="35"/>
        <end position="342"/>
    </location>
</feature>
<dbReference type="PANTHER" id="PTHR43677">
    <property type="entry name" value="SHORT-CHAIN DEHYDROGENASE/REDUCTASE"/>
    <property type="match status" value="1"/>
</dbReference>
<dbReference type="Proteomes" id="UP000182284">
    <property type="component" value="Unassembled WGS sequence"/>
</dbReference>
<evidence type="ECO:0000313" key="4">
    <source>
        <dbReference type="Proteomes" id="UP000182284"/>
    </source>
</evidence>
<dbReference type="SUPFAM" id="SSF51735">
    <property type="entry name" value="NAD(P)-binding Rossmann-fold domains"/>
    <property type="match status" value="1"/>
</dbReference>
<dbReference type="InterPro" id="IPR011032">
    <property type="entry name" value="GroES-like_sf"/>
</dbReference>
<dbReference type="InterPro" id="IPR051397">
    <property type="entry name" value="Zn-ADH-like_protein"/>
</dbReference>
<dbReference type="Gene3D" id="3.90.180.10">
    <property type="entry name" value="Medium-chain alcohol dehydrogenases, catalytic domain"/>
    <property type="match status" value="1"/>
</dbReference>
<reference evidence="3 4" key="1">
    <citation type="submission" date="2016-10" db="EMBL/GenBank/DDBJ databases">
        <authorList>
            <person name="de Groot N.N."/>
        </authorList>
    </citation>
    <scope>NUCLEOTIDE SEQUENCE [LARGE SCALE GENOMIC DNA]</scope>
    <source>
        <strain evidence="3 4">DSM 27375</strain>
    </source>
</reference>
<name>A0A1G7GUK5_9RHOB</name>
<evidence type="ECO:0000256" key="1">
    <source>
        <dbReference type="SAM" id="MobiDB-lite"/>
    </source>
</evidence>
<proteinExistence type="predicted"/>
<dbReference type="SUPFAM" id="SSF50129">
    <property type="entry name" value="GroES-like"/>
    <property type="match status" value="1"/>
</dbReference>
<dbReference type="SMART" id="SM00829">
    <property type="entry name" value="PKS_ER"/>
    <property type="match status" value="1"/>
</dbReference>
<protein>
    <submittedName>
        <fullName evidence="3">NADPH2:quinone reductase</fullName>
    </submittedName>
</protein>
<dbReference type="CDD" id="cd08241">
    <property type="entry name" value="QOR1"/>
    <property type="match status" value="1"/>
</dbReference>
<dbReference type="PANTHER" id="PTHR43677:SF4">
    <property type="entry name" value="QUINONE OXIDOREDUCTASE-LIKE PROTEIN 2"/>
    <property type="match status" value="1"/>
</dbReference>
<dbReference type="GO" id="GO:0016491">
    <property type="term" value="F:oxidoreductase activity"/>
    <property type="evidence" value="ECO:0007669"/>
    <property type="project" value="InterPro"/>
</dbReference>
<gene>
    <name evidence="3" type="ORF">SAMN04488117_101718</name>
</gene>
<feature type="region of interest" description="Disordered" evidence="1">
    <location>
        <begin position="1"/>
        <end position="22"/>
    </location>
</feature>